<feature type="compositionally biased region" description="Basic and acidic residues" evidence="1">
    <location>
        <begin position="40"/>
        <end position="52"/>
    </location>
</feature>
<dbReference type="EMBL" id="NHYD01001644">
    <property type="protein sequence ID" value="PPQ90357.1"/>
    <property type="molecule type" value="Genomic_DNA"/>
</dbReference>
<dbReference type="AlphaFoldDB" id="A0A409XHX8"/>
<evidence type="ECO:0000313" key="3">
    <source>
        <dbReference type="Proteomes" id="UP000283269"/>
    </source>
</evidence>
<evidence type="ECO:0000256" key="1">
    <source>
        <dbReference type="SAM" id="MobiDB-lite"/>
    </source>
</evidence>
<dbReference type="Gene3D" id="2.80.10.50">
    <property type="match status" value="1"/>
</dbReference>
<comment type="caution">
    <text evidence="2">The sequence shown here is derived from an EMBL/GenBank/DDBJ whole genome shotgun (WGS) entry which is preliminary data.</text>
</comment>
<proteinExistence type="predicted"/>
<feature type="region of interest" description="Disordered" evidence="1">
    <location>
        <begin position="1"/>
        <end position="52"/>
    </location>
</feature>
<protein>
    <submittedName>
        <fullName evidence="2">Uncharacterized protein</fullName>
    </submittedName>
</protein>
<dbReference type="Proteomes" id="UP000283269">
    <property type="component" value="Unassembled WGS sequence"/>
</dbReference>
<accession>A0A409XHX8</accession>
<organism evidence="2 3">
    <name type="scientific">Psilocybe cyanescens</name>
    <dbReference type="NCBI Taxonomy" id="93625"/>
    <lineage>
        <taxon>Eukaryota</taxon>
        <taxon>Fungi</taxon>
        <taxon>Dikarya</taxon>
        <taxon>Basidiomycota</taxon>
        <taxon>Agaricomycotina</taxon>
        <taxon>Agaricomycetes</taxon>
        <taxon>Agaricomycetidae</taxon>
        <taxon>Agaricales</taxon>
        <taxon>Agaricineae</taxon>
        <taxon>Strophariaceae</taxon>
        <taxon>Psilocybe</taxon>
    </lineage>
</organism>
<dbReference type="STRING" id="93625.A0A409XHX8"/>
<keyword evidence="3" id="KW-1185">Reference proteome</keyword>
<dbReference type="InParanoid" id="A0A409XHX8"/>
<reference evidence="2 3" key="1">
    <citation type="journal article" date="2018" name="Evol. Lett.">
        <title>Horizontal gene cluster transfer increased hallucinogenic mushroom diversity.</title>
        <authorList>
            <person name="Reynolds H.T."/>
            <person name="Vijayakumar V."/>
            <person name="Gluck-Thaler E."/>
            <person name="Korotkin H.B."/>
            <person name="Matheny P.B."/>
            <person name="Slot J.C."/>
        </authorList>
    </citation>
    <scope>NUCLEOTIDE SEQUENCE [LARGE SCALE GENOMIC DNA]</scope>
    <source>
        <strain evidence="2 3">2631</strain>
    </source>
</reference>
<dbReference type="OrthoDB" id="3228793at2759"/>
<name>A0A409XHX8_PSICY</name>
<gene>
    <name evidence="2" type="ORF">CVT25_007759</name>
</gene>
<evidence type="ECO:0000313" key="2">
    <source>
        <dbReference type="EMBL" id="PPQ90357.1"/>
    </source>
</evidence>
<sequence>MSRSSIPEDPPSDSEASWERVSNAGSTPTRAGSPRPSVMTDDHDQPSRRGSDYELKPGIYYIENDQNRDMVIDLSGYDFITILGPGYSIKSVLKGTYITLQTGAIEGASLIASPFPVSWELEADEYESGLWRIRWPRSNFVFDLPNINANAVSLRSSYPFKPTRLWRLVEVQPMRPRVDNNILEFTTHSPRTLEAKPAVLSTADTIVDVEGLKLGGNGEMSITTTTTTVTTSVTTVKRLGVA</sequence>